<dbReference type="InterPro" id="IPR042095">
    <property type="entry name" value="SUMF_sf"/>
</dbReference>
<feature type="region of interest" description="Disordered" evidence="1">
    <location>
        <begin position="319"/>
        <end position="341"/>
    </location>
</feature>
<proteinExistence type="predicted"/>
<dbReference type="InterPro" id="IPR051043">
    <property type="entry name" value="Sulfatase_Mod_Factor_Kinase"/>
</dbReference>
<accession>A0ABX1A554</accession>
<dbReference type="Gene3D" id="3.90.1580.10">
    <property type="entry name" value="paralog of FGE (formylglycine-generating enzyme)"/>
    <property type="match status" value="1"/>
</dbReference>
<gene>
    <name evidence="3" type="ORF">HCJ93_08640</name>
</gene>
<evidence type="ECO:0000313" key="3">
    <source>
        <dbReference type="EMBL" id="NJP50137.1"/>
    </source>
</evidence>
<keyword evidence="4" id="KW-1185">Reference proteome</keyword>
<feature type="compositionally biased region" description="Low complexity" evidence="1">
    <location>
        <begin position="35"/>
        <end position="70"/>
    </location>
</feature>
<dbReference type="PANTHER" id="PTHR23150">
    <property type="entry name" value="SULFATASE MODIFYING FACTOR 1, 2"/>
    <property type="match status" value="1"/>
</dbReference>
<feature type="domain" description="Sulfatase-modifying factor enzyme-like" evidence="2">
    <location>
        <begin position="81"/>
        <end position="336"/>
    </location>
</feature>
<feature type="region of interest" description="Disordered" evidence="1">
    <location>
        <begin position="1"/>
        <end position="102"/>
    </location>
</feature>
<name>A0ABX1A554_9ACTN</name>
<comment type="caution">
    <text evidence="3">The sequence shown here is derived from an EMBL/GenBank/DDBJ whole genome shotgun (WGS) entry which is preliminary data.</text>
</comment>
<evidence type="ECO:0000256" key="1">
    <source>
        <dbReference type="SAM" id="MobiDB-lite"/>
    </source>
</evidence>
<reference evidence="3 4" key="1">
    <citation type="submission" date="2020-03" db="EMBL/GenBank/DDBJ databases">
        <title>WGS of actinomycetes isolated from Thailand.</title>
        <authorList>
            <person name="Thawai C."/>
        </authorList>
    </citation>
    <scope>NUCLEOTIDE SEQUENCE [LARGE SCALE GENOMIC DNA]</scope>
    <source>
        <strain evidence="3 4">SBST2-5</strain>
    </source>
</reference>
<evidence type="ECO:0000259" key="2">
    <source>
        <dbReference type="Pfam" id="PF03781"/>
    </source>
</evidence>
<dbReference type="EMBL" id="JAATEM010000008">
    <property type="protein sequence ID" value="NJP50137.1"/>
    <property type="molecule type" value="Genomic_DNA"/>
</dbReference>
<feature type="compositionally biased region" description="Polar residues" evidence="1">
    <location>
        <begin position="319"/>
        <end position="330"/>
    </location>
</feature>
<sequence length="341" mass="36500">MTERPPVPQAPEPRPAGGTGPAAIPRAGDHRPVRPGADGPRPACCAPARPVGAQPPAGRAAARPAGPRPASVQPHGGWRELPGGRFLMGSDDSPYPADREGPARQAAVDAFAVAATAVTNAEFAAFAEATGHRTDAERHGWSFVFGGFLPDDFPPTRAAATAPWWRQVHGAHWRRPEGPASGLDGRWDHPVVHVSYHDALAYCAWAGVRLPTEAEWEYAARGGLEGKPYPWGDERDPGGEFRMNIFRGGFPAHNTAADGYRGTCPVDAFPPNAYGLFNMTGNVWEWCADPFAPGARVLKGGSHMCHESYCLRYRTSARMGNSPDSSSGNTGFRVVRRAPDE</sequence>
<dbReference type="InterPro" id="IPR016187">
    <property type="entry name" value="CTDL_fold"/>
</dbReference>
<feature type="compositionally biased region" description="Pro residues" evidence="1">
    <location>
        <begin position="1"/>
        <end position="14"/>
    </location>
</feature>
<dbReference type="Pfam" id="PF03781">
    <property type="entry name" value="FGE-sulfatase"/>
    <property type="match status" value="1"/>
</dbReference>
<dbReference type="PANTHER" id="PTHR23150:SF19">
    <property type="entry name" value="FORMYLGLYCINE-GENERATING ENZYME"/>
    <property type="match status" value="1"/>
</dbReference>
<organism evidence="3 4">
    <name type="scientific">Streptomyces composti</name>
    <dbReference type="NCBI Taxonomy" id="2720025"/>
    <lineage>
        <taxon>Bacteria</taxon>
        <taxon>Bacillati</taxon>
        <taxon>Actinomycetota</taxon>
        <taxon>Actinomycetes</taxon>
        <taxon>Kitasatosporales</taxon>
        <taxon>Streptomycetaceae</taxon>
        <taxon>Streptomyces</taxon>
    </lineage>
</organism>
<dbReference type="SUPFAM" id="SSF56436">
    <property type="entry name" value="C-type lectin-like"/>
    <property type="match status" value="1"/>
</dbReference>
<dbReference type="InterPro" id="IPR005532">
    <property type="entry name" value="SUMF_dom"/>
</dbReference>
<dbReference type="Proteomes" id="UP000730591">
    <property type="component" value="Unassembled WGS sequence"/>
</dbReference>
<evidence type="ECO:0000313" key="4">
    <source>
        <dbReference type="Proteomes" id="UP000730591"/>
    </source>
</evidence>
<protein>
    <submittedName>
        <fullName evidence="3">Formylglycine-generating enzyme family protein</fullName>
    </submittedName>
</protein>